<sequence>MKRGRSVFVRIGERQIGNNNPVFIIAEAGVNHNGDIKFAKKIIDAAKKSGASAIKFQTFKASNLVTKTAPKAKYQKIKKSNKSQFDMLKDLELSDSDFRELFVYCQKKKIIFLSTPFDQQSAGFLYDLGVSAFKISSGDLTDIPLLQKIAGFKKPIILSTGMSTLAEVKEAVKAIYVINNRQLILLHCTSNYPTKFRDVNLKAILTLRKEFNLPIGYSDHTEGVEIPIAAIAMGACIIEKHLTLDKNLLGPDHKASLNPEEFSEMVDSIRIIEMAMGNGIKNPTKSEIEMRKVARKSIVTVRDISKGERITRDMLAVKRPGTGIPPKLLTLLIGKYANRMIKKDNVLNWGLIS</sequence>
<dbReference type="PROSITE" id="PS50844">
    <property type="entry name" value="AFP_LIKE"/>
    <property type="match status" value="1"/>
</dbReference>
<accession>A0A1F4SQA4</accession>
<dbReference type="SUPFAM" id="SSF51269">
    <property type="entry name" value="AFP III-like domain"/>
    <property type="match status" value="1"/>
</dbReference>
<evidence type="ECO:0000259" key="1">
    <source>
        <dbReference type="PROSITE" id="PS50844"/>
    </source>
</evidence>
<evidence type="ECO:0000313" key="2">
    <source>
        <dbReference type="EMBL" id="OGC22626.1"/>
    </source>
</evidence>
<dbReference type="PANTHER" id="PTHR42966">
    <property type="entry name" value="N-ACETYLNEURAMINATE SYNTHASE"/>
    <property type="match status" value="1"/>
</dbReference>
<dbReference type="Pfam" id="PF08666">
    <property type="entry name" value="SAF"/>
    <property type="match status" value="1"/>
</dbReference>
<name>A0A1F4SQA4_UNCSA</name>
<gene>
    <name evidence="2" type="ORF">A2310_07675</name>
</gene>
<dbReference type="InterPro" id="IPR057736">
    <property type="entry name" value="SAF_PseI/NeuA/NeuB"/>
</dbReference>
<dbReference type="InterPro" id="IPR006190">
    <property type="entry name" value="SAF_AFP_Neu5Ac"/>
</dbReference>
<dbReference type="GO" id="GO:0047444">
    <property type="term" value="F:N-acylneuraminate-9-phosphate synthase activity"/>
    <property type="evidence" value="ECO:0007669"/>
    <property type="project" value="TreeGrafter"/>
</dbReference>
<protein>
    <submittedName>
        <fullName evidence="2">N-acetylneuraminate synthase</fullName>
    </submittedName>
</protein>
<dbReference type="CDD" id="cd11615">
    <property type="entry name" value="SAF_NeuB_like"/>
    <property type="match status" value="1"/>
</dbReference>
<reference evidence="2 3" key="1">
    <citation type="journal article" date="2016" name="Nat. Commun.">
        <title>Thousands of microbial genomes shed light on interconnected biogeochemical processes in an aquifer system.</title>
        <authorList>
            <person name="Anantharaman K."/>
            <person name="Brown C.T."/>
            <person name="Hug L.A."/>
            <person name="Sharon I."/>
            <person name="Castelle C.J."/>
            <person name="Probst A.J."/>
            <person name="Thomas B.C."/>
            <person name="Singh A."/>
            <person name="Wilkins M.J."/>
            <person name="Karaoz U."/>
            <person name="Brodie E.L."/>
            <person name="Williams K.H."/>
            <person name="Hubbard S.S."/>
            <person name="Banfield J.F."/>
        </authorList>
    </citation>
    <scope>NUCLEOTIDE SEQUENCE [LARGE SCALE GENOMIC DNA]</scope>
</reference>
<dbReference type="NCBIfam" id="TIGR03569">
    <property type="entry name" value="NeuB_NnaB"/>
    <property type="match status" value="1"/>
</dbReference>
<dbReference type="InterPro" id="IPR013785">
    <property type="entry name" value="Aldolase_TIM"/>
</dbReference>
<dbReference type="EMBL" id="MEUB01000027">
    <property type="protein sequence ID" value="OGC22626.1"/>
    <property type="molecule type" value="Genomic_DNA"/>
</dbReference>
<feature type="domain" description="AFP-like" evidence="1">
    <location>
        <begin position="297"/>
        <end position="353"/>
    </location>
</feature>
<dbReference type="STRING" id="1802579.A2310_07675"/>
<organism evidence="2 3">
    <name type="scientific">candidate division WOR-1 bacterium RIFOXYB2_FULL_37_13</name>
    <dbReference type="NCBI Taxonomy" id="1802579"/>
    <lineage>
        <taxon>Bacteria</taxon>
        <taxon>Bacillati</taxon>
        <taxon>Saganbacteria</taxon>
    </lineage>
</organism>
<dbReference type="InterPro" id="IPR013132">
    <property type="entry name" value="PseI/NeuA/B-like_N"/>
</dbReference>
<dbReference type="GO" id="GO:0016051">
    <property type="term" value="P:carbohydrate biosynthetic process"/>
    <property type="evidence" value="ECO:0007669"/>
    <property type="project" value="InterPro"/>
</dbReference>
<comment type="caution">
    <text evidence="2">The sequence shown here is derived from an EMBL/GenBank/DDBJ whole genome shotgun (WGS) entry which is preliminary data.</text>
</comment>
<dbReference type="InterPro" id="IPR036732">
    <property type="entry name" value="AFP_Neu5c_C_sf"/>
</dbReference>
<dbReference type="Pfam" id="PF03102">
    <property type="entry name" value="NeuB"/>
    <property type="match status" value="1"/>
</dbReference>
<dbReference type="Gene3D" id="3.90.1210.10">
    <property type="entry name" value="Antifreeze-like/N-acetylneuraminic acid synthase C-terminal domain"/>
    <property type="match status" value="1"/>
</dbReference>
<dbReference type="InterPro" id="IPR020007">
    <property type="entry name" value="NeuB/NeuA"/>
</dbReference>
<proteinExistence type="predicted"/>
<dbReference type="AlphaFoldDB" id="A0A1F4SQA4"/>
<dbReference type="SMART" id="SM00858">
    <property type="entry name" value="SAF"/>
    <property type="match status" value="1"/>
</dbReference>
<dbReference type="SUPFAM" id="SSF51569">
    <property type="entry name" value="Aldolase"/>
    <property type="match status" value="1"/>
</dbReference>
<dbReference type="PANTHER" id="PTHR42966:SF1">
    <property type="entry name" value="SIALIC ACID SYNTHASE"/>
    <property type="match status" value="1"/>
</dbReference>
<dbReference type="InterPro" id="IPR051690">
    <property type="entry name" value="PseI-like"/>
</dbReference>
<dbReference type="Gene3D" id="3.20.20.70">
    <property type="entry name" value="Aldolase class I"/>
    <property type="match status" value="1"/>
</dbReference>
<evidence type="ECO:0000313" key="3">
    <source>
        <dbReference type="Proteomes" id="UP000178417"/>
    </source>
</evidence>
<dbReference type="Proteomes" id="UP000178417">
    <property type="component" value="Unassembled WGS sequence"/>
</dbReference>
<dbReference type="InterPro" id="IPR013974">
    <property type="entry name" value="SAF"/>
</dbReference>